<accession>A0AAW9RUU9</accession>
<protein>
    <recommendedName>
        <fullName evidence="4">Lipoprotein</fullName>
    </recommendedName>
</protein>
<dbReference type="EMBL" id="JAZHOF010000003">
    <property type="protein sequence ID" value="MEJ8571346.1"/>
    <property type="molecule type" value="Genomic_DNA"/>
</dbReference>
<evidence type="ECO:0000313" key="3">
    <source>
        <dbReference type="Proteomes" id="UP001378188"/>
    </source>
</evidence>
<evidence type="ECO:0000313" key="2">
    <source>
        <dbReference type="EMBL" id="MEJ8571346.1"/>
    </source>
</evidence>
<name>A0AAW9RUU9_9HYPH</name>
<sequence length="143" mass="14741">MRNKVLLSLAVAATLAASPAAAKMEEGEPGYVAPPAPEAADKTLGMALMSASVIAGCDQSRGAGLEGIEDISAGVCNVTFNRNVRDCTIVTGVGAFSGTVVDGHAQFNYISGAENDNIIQVETRNNANNPADISFHVIVFCAR</sequence>
<keyword evidence="1" id="KW-0732">Signal</keyword>
<dbReference type="RefSeq" id="WP_340329048.1">
    <property type="nucleotide sequence ID" value="NZ_JAZHOF010000003.1"/>
</dbReference>
<keyword evidence="3" id="KW-1185">Reference proteome</keyword>
<organism evidence="2 3">
    <name type="scientific">Microbaculum marinum</name>
    <dbReference type="NCBI Taxonomy" id="1764581"/>
    <lineage>
        <taxon>Bacteria</taxon>
        <taxon>Pseudomonadati</taxon>
        <taxon>Pseudomonadota</taxon>
        <taxon>Alphaproteobacteria</taxon>
        <taxon>Hyphomicrobiales</taxon>
        <taxon>Tepidamorphaceae</taxon>
        <taxon>Microbaculum</taxon>
    </lineage>
</organism>
<feature type="signal peptide" evidence="1">
    <location>
        <begin position="1"/>
        <end position="22"/>
    </location>
</feature>
<reference evidence="2 3" key="1">
    <citation type="submission" date="2024-02" db="EMBL/GenBank/DDBJ databases">
        <title>Genome analysis and characterization of Microbaculum marinisediminis sp. nov., isolated from marine sediment.</title>
        <authorList>
            <person name="Du Z.-J."/>
            <person name="Ye Y.-Q."/>
            <person name="Zhang Z.-R."/>
            <person name="Yuan S.-M."/>
            <person name="Zhang X.-Y."/>
        </authorList>
    </citation>
    <scope>NUCLEOTIDE SEQUENCE [LARGE SCALE GENOMIC DNA]</scope>
    <source>
        <strain evidence="2 3">SDUM1044001</strain>
    </source>
</reference>
<dbReference type="Proteomes" id="UP001378188">
    <property type="component" value="Unassembled WGS sequence"/>
</dbReference>
<gene>
    <name evidence="2" type="ORF">V3328_07680</name>
</gene>
<evidence type="ECO:0008006" key="4">
    <source>
        <dbReference type="Google" id="ProtNLM"/>
    </source>
</evidence>
<proteinExistence type="predicted"/>
<feature type="chain" id="PRO_5043420994" description="Lipoprotein" evidence="1">
    <location>
        <begin position="23"/>
        <end position="143"/>
    </location>
</feature>
<comment type="caution">
    <text evidence="2">The sequence shown here is derived from an EMBL/GenBank/DDBJ whole genome shotgun (WGS) entry which is preliminary data.</text>
</comment>
<evidence type="ECO:0000256" key="1">
    <source>
        <dbReference type="SAM" id="SignalP"/>
    </source>
</evidence>
<dbReference type="AlphaFoldDB" id="A0AAW9RUU9"/>